<name>A0A914HIV7_GLORO</name>
<evidence type="ECO:0000256" key="1">
    <source>
        <dbReference type="SAM" id="MobiDB-lite"/>
    </source>
</evidence>
<reference evidence="3" key="1">
    <citation type="submission" date="2022-11" db="UniProtKB">
        <authorList>
            <consortium name="WormBaseParasite"/>
        </authorList>
    </citation>
    <scope>IDENTIFICATION</scope>
</reference>
<dbReference type="Proteomes" id="UP000887572">
    <property type="component" value="Unplaced"/>
</dbReference>
<protein>
    <submittedName>
        <fullName evidence="3">Uncharacterized protein</fullName>
    </submittedName>
</protein>
<feature type="compositionally biased region" description="Basic and acidic residues" evidence="1">
    <location>
        <begin position="155"/>
        <end position="168"/>
    </location>
</feature>
<sequence>MSGPNGQQCCERSTADASLYFDSFGKISGCECPQARGSPSLSAACSVLFLVVTSMELFPKKWEPSGATSEWLRAVPTQDDGTAQQFGEIAELGFGRYGLLGEGVLQWLGERTRCGCRGPASYRFTDGQGSEYVELSETAHSSALKFESKARRKADVRVPQKRDRRDQPIDLDTIDLN</sequence>
<accession>A0A914HIV7</accession>
<keyword evidence="2" id="KW-1185">Reference proteome</keyword>
<evidence type="ECO:0000313" key="2">
    <source>
        <dbReference type="Proteomes" id="UP000887572"/>
    </source>
</evidence>
<organism evidence="2 3">
    <name type="scientific">Globodera rostochiensis</name>
    <name type="common">Golden nematode worm</name>
    <name type="synonym">Heterodera rostochiensis</name>
    <dbReference type="NCBI Taxonomy" id="31243"/>
    <lineage>
        <taxon>Eukaryota</taxon>
        <taxon>Metazoa</taxon>
        <taxon>Ecdysozoa</taxon>
        <taxon>Nematoda</taxon>
        <taxon>Chromadorea</taxon>
        <taxon>Rhabditida</taxon>
        <taxon>Tylenchina</taxon>
        <taxon>Tylenchomorpha</taxon>
        <taxon>Tylenchoidea</taxon>
        <taxon>Heteroderidae</taxon>
        <taxon>Heteroderinae</taxon>
        <taxon>Globodera</taxon>
    </lineage>
</organism>
<feature type="region of interest" description="Disordered" evidence="1">
    <location>
        <begin position="155"/>
        <end position="177"/>
    </location>
</feature>
<dbReference type="WBParaSite" id="Gr19_v10_g17791.t1">
    <property type="protein sequence ID" value="Gr19_v10_g17791.t1"/>
    <property type="gene ID" value="Gr19_v10_g17791"/>
</dbReference>
<proteinExistence type="predicted"/>
<dbReference type="AlphaFoldDB" id="A0A914HIV7"/>
<evidence type="ECO:0000313" key="3">
    <source>
        <dbReference type="WBParaSite" id="Gr19_v10_g17791.t1"/>
    </source>
</evidence>